<name>A0ABV9IFX2_9DEIO</name>
<accession>A0ABV9IFX2</accession>
<dbReference type="InterPro" id="IPR055170">
    <property type="entry name" value="GFO_IDH_MocA-like_dom"/>
</dbReference>
<feature type="domain" description="GFO/IDH/MocA-like oxidoreductase" evidence="3">
    <location>
        <begin position="131"/>
        <end position="277"/>
    </location>
</feature>
<feature type="domain" description="Gfo/Idh/MocA-like oxidoreductase N-terminal" evidence="2">
    <location>
        <begin position="8"/>
        <end position="122"/>
    </location>
</feature>
<sequence length="381" mass="41690">MNDRTPQAAVIGLGFIGRAHVEALRRLGIPVRGVLGRDPVSTQREAAALGLRPYFSLEELLADPAVTVVHQCGPNDVHARHNHESIAAGKHVFSEKPLGVSVDECAAQLDAANHAGIHHAVNFTYRGYAAVQSLRDLVQSGELGDVKYLRGHYLQDWLLLDTDFNWRVGAAPQETRTVADIGSHLADLARYVTGLEPERMLARFTTLHPERHRPLGTVQTFATAQGLTEPIAVTTEDQASLLVTYSGGVQANFELSQVAAGHKNDLELDILGTRGSARWRQEQPEEIELGSRDAQRVIRLKDASHPFSHYPGGHPEGYPDAIANVIRAFYAAIQGRPASAPYPTFQDGLAAALFTRAAYQSASQERWITLERGRDVRVSVL</sequence>
<dbReference type="RefSeq" id="WP_380063275.1">
    <property type="nucleotide sequence ID" value="NZ_JBHSEI010000015.1"/>
</dbReference>
<evidence type="ECO:0000256" key="1">
    <source>
        <dbReference type="ARBA" id="ARBA00023002"/>
    </source>
</evidence>
<dbReference type="Pfam" id="PF01408">
    <property type="entry name" value="GFO_IDH_MocA"/>
    <property type="match status" value="1"/>
</dbReference>
<dbReference type="EMBL" id="JBHSEI010000015">
    <property type="protein sequence ID" value="MFC4640295.1"/>
    <property type="molecule type" value="Genomic_DNA"/>
</dbReference>
<organism evidence="4 5">
    <name type="scientific">Deinococcus hohokamensis</name>
    <dbReference type="NCBI Taxonomy" id="309883"/>
    <lineage>
        <taxon>Bacteria</taxon>
        <taxon>Thermotogati</taxon>
        <taxon>Deinococcota</taxon>
        <taxon>Deinococci</taxon>
        <taxon>Deinococcales</taxon>
        <taxon>Deinococcaceae</taxon>
        <taxon>Deinococcus</taxon>
    </lineage>
</organism>
<dbReference type="InterPro" id="IPR000683">
    <property type="entry name" value="Gfo/Idh/MocA-like_OxRdtase_N"/>
</dbReference>
<evidence type="ECO:0000313" key="4">
    <source>
        <dbReference type="EMBL" id="MFC4640295.1"/>
    </source>
</evidence>
<evidence type="ECO:0000259" key="2">
    <source>
        <dbReference type="Pfam" id="PF01408"/>
    </source>
</evidence>
<dbReference type="InterPro" id="IPR036291">
    <property type="entry name" value="NAD(P)-bd_dom_sf"/>
</dbReference>
<dbReference type="SUPFAM" id="SSF55347">
    <property type="entry name" value="Glyceraldehyde-3-phosphate dehydrogenase-like, C-terminal domain"/>
    <property type="match status" value="1"/>
</dbReference>
<comment type="caution">
    <text evidence="4">The sequence shown here is derived from an EMBL/GenBank/DDBJ whole genome shotgun (WGS) entry which is preliminary data.</text>
</comment>
<keyword evidence="5" id="KW-1185">Reference proteome</keyword>
<reference evidence="5" key="1">
    <citation type="journal article" date="2019" name="Int. J. Syst. Evol. Microbiol.">
        <title>The Global Catalogue of Microorganisms (GCM) 10K type strain sequencing project: providing services to taxonomists for standard genome sequencing and annotation.</title>
        <authorList>
            <consortium name="The Broad Institute Genomics Platform"/>
            <consortium name="The Broad Institute Genome Sequencing Center for Infectious Disease"/>
            <person name="Wu L."/>
            <person name="Ma J."/>
        </authorList>
    </citation>
    <scope>NUCLEOTIDE SEQUENCE [LARGE SCALE GENOMIC DNA]</scope>
    <source>
        <strain evidence="5">CCUG 55995</strain>
    </source>
</reference>
<protein>
    <submittedName>
        <fullName evidence="4">Gfo/Idh/MocA family protein</fullName>
    </submittedName>
</protein>
<dbReference type="InterPro" id="IPR050463">
    <property type="entry name" value="Gfo/Idh/MocA_oxidrdct_glycsds"/>
</dbReference>
<dbReference type="PANTHER" id="PTHR43818">
    <property type="entry name" value="BCDNA.GH03377"/>
    <property type="match status" value="1"/>
</dbReference>
<evidence type="ECO:0000259" key="3">
    <source>
        <dbReference type="Pfam" id="PF22725"/>
    </source>
</evidence>
<dbReference type="SUPFAM" id="SSF51735">
    <property type="entry name" value="NAD(P)-binding Rossmann-fold domains"/>
    <property type="match status" value="1"/>
</dbReference>
<proteinExistence type="predicted"/>
<dbReference type="Gene3D" id="3.30.360.10">
    <property type="entry name" value="Dihydrodipicolinate Reductase, domain 2"/>
    <property type="match status" value="1"/>
</dbReference>
<keyword evidence="1" id="KW-0560">Oxidoreductase</keyword>
<dbReference type="Pfam" id="PF22725">
    <property type="entry name" value="GFO_IDH_MocA_C3"/>
    <property type="match status" value="1"/>
</dbReference>
<dbReference type="Gene3D" id="3.40.50.720">
    <property type="entry name" value="NAD(P)-binding Rossmann-like Domain"/>
    <property type="match status" value="1"/>
</dbReference>
<dbReference type="PANTHER" id="PTHR43818:SF11">
    <property type="entry name" value="BCDNA.GH03377"/>
    <property type="match status" value="1"/>
</dbReference>
<gene>
    <name evidence="4" type="ORF">ACFO0D_18345</name>
</gene>
<dbReference type="Proteomes" id="UP001595952">
    <property type="component" value="Unassembled WGS sequence"/>
</dbReference>
<evidence type="ECO:0000313" key="5">
    <source>
        <dbReference type="Proteomes" id="UP001595952"/>
    </source>
</evidence>